<accession>A0A8X6FFE8</accession>
<dbReference type="EMBL" id="BMAO01031927">
    <property type="protein sequence ID" value="GFQ78637.1"/>
    <property type="molecule type" value="Genomic_DNA"/>
</dbReference>
<dbReference type="InterPro" id="IPR043502">
    <property type="entry name" value="DNA/RNA_pol_sf"/>
</dbReference>
<dbReference type="InterPro" id="IPR013087">
    <property type="entry name" value="Znf_C2H2_type"/>
</dbReference>
<dbReference type="InterPro" id="IPR044925">
    <property type="entry name" value="His-Me_finger_sf"/>
</dbReference>
<name>A0A8X6FFE8_TRICU</name>
<evidence type="ECO:0000256" key="1">
    <source>
        <dbReference type="PROSITE-ProRule" id="PRU00042"/>
    </source>
</evidence>
<keyword evidence="1" id="KW-0862">Zinc</keyword>
<dbReference type="PANTHER" id="PTHR31511:SF12">
    <property type="entry name" value="RHO TERMINATION FACTOR N-TERMINAL DOMAIN-CONTAINING PROTEIN"/>
    <property type="match status" value="1"/>
</dbReference>
<evidence type="ECO:0000259" key="3">
    <source>
        <dbReference type="PROSITE" id="PS50157"/>
    </source>
</evidence>
<dbReference type="AlphaFoldDB" id="A0A8X6FFE8"/>
<dbReference type="Proteomes" id="UP000887116">
    <property type="component" value="Unassembled WGS sequence"/>
</dbReference>
<keyword evidence="1" id="KW-0863">Zinc-finger</keyword>
<dbReference type="InterPro" id="IPR036236">
    <property type="entry name" value="Znf_C2H2_sf"/>
</dbReference>
<feature type="domain" description="C2H2-type" evidence="3">
    <location>
        <begin position="72"/>
        <end position="94"/>
    </location>
</feature>
<evidence type="ECO:0000313" key="4">
    <source>
        <dbReference type="EMBL" id="GFQ78637.1"/>
    </source>
</evidence>
<dbReference type="GO" id="GO:0071897">
    <property type="term" value="P:DNA biosynthetic process"/>
    <property type="evidence" value="ECO:0007669"/>
    <property type="project" value="UniProtKB-ARBA"/>
</dbReference>
<evidence type="ECO:0000256" key="2">
    <source>
        <dbReference type="SAM" id="MobiDB-lite"/>
    </source>
</evidence>
<feature type="region of interest" description="Disordered" evidence="2">
    <location>
        <begin position="106"/>
        <end position="148"/>
    </location>
</feature>
<dbReference type="PROSITE" id="PS00028">
    <property type="entry name" value="ZINC_FINGER_C2H2_1"/>
    <property type="match status" value="2"/>
</dbReference>
<keyword evidence="1" id="KW-0479">Metal-binding</keyword>
<dbReference type="GO" id="GO:0008270">
    <property type="term" value="F:zinc ion binding"/>
    <property type="evidence" value="ECO:0007669"/>
    <property type="project" value="UniProtKB-KW"/>
</dbReference>
<protein>
    <recommendedName>
        <fullName evidence="3">C2H2-type domain-containing protein</fullName>
    </recommendedName>
</protein>
<dbReference type="SUPFAM" id="SSF57667">
    <property type="entry name" value="beta-beta-alpha zinc fingers"/>
    <property type="match status" value="1"/>
</dbReference>
<sequence>MDIEKIFEDIDFPINDKVLASADFGDLSSELDVPFDGVLRGTFSCDKCDSVFTHRCSLRRHQITIHATSPLIHCKICNKRFNRKDNFFRHSKIHKLTPITMKLSQTANGEENSSASTPSEAVPGPSTTTETTLSNHGRTSVSSISTAPSRKRTVSSTFRSRNACLDTFEVYTFFPDTLTSKDLTVSLHSIKTEISNKISETASSKQGVKWYLNSCVHFIRKITTEDFESCTSYFRSKCCISLNQEIPDVETSIVKVIASCNEFENKGSGWEFQEVVKNELKIAIYKPLAAASYIPLPPKLKNKKAILNIKNEDQRCFLWCVLAHLHPVEANANRVSLLKKSVLDAHIVDCRKHKEQKIKMPENKWLEFENFKFNLPVPYTIYADFESLIVKINSSTPDPERSFTVPIANHIPCGYAYVVIGPDGKFKNPPAVYRGENAVDHFLKNIIKEEEDILNILKKIEPIHFSDENKLHFKNATHCHICEKPLLGDRVRDHDHLTGSYRGAAHNICNINYTLAKHIPVVIHNLRGPIYIGFSILDISKILTYNFHYEYIKSKYNTNAKLLFTDTDSLCYEIVTQDVYEDMEKDLYFFDTSDYPKTHPLYNEINKKVLGKMKDELSSSLAIEFVGLKPKM</sequence>
<gene>
    <name evidence="4" type="primary">AVEN_149573_1</name>
    <name evidence="4" type="ORF">TNCT_710811</name>
</gene>
<dbReference type="SMART" id="SM00355">
    <property type="entry name" value="ZnF_C2H2"/>
    <property type="match status" value="2"/>
</dbReference>
<dbReference type="PANTHER" id="PTHR31511">
    <property type="entry name" value="PROTEIN CBG23764"/>
    <property type="match status" value="1"/>
</dbReference>
<dbReference type="Gene3D" id="3.30.160.60">
    <property type="entry name" value="Classic Zinc Finger"/>
    <property type="match status" value="1"/>
</dbReference>
<dbReference type="SUPFAM" id="SSF56672">
    <property type="entry name" value="DNA/RNA polymerases"/>
    <property type="match status" value="1"/>
</dbReference>
<organism evidence="4 5">
    <name type="scientific">Trichonephila clavata</name>
    <name type="common">Joro spider</name>
    <name type="synonym">Nephila clavata</name>
    <dbReference type="NCBI Taxonomy" id="2740835"/>
    <lineage>
        <taxon>Eukaryota</taxon>
        <taxon>Metazoa</taxon>
        <taxon>Ecdysozoa</taxon>
        <taxon>Arthropoda</taxon>
        <taxon>Chelicerata</taxon>
        <taxon>Arachnida</taxon>
        <taxon>Araneae</taxon>
        <taxon>Araneomorphae</taxon>
        <taxon>Entelegynae</taxon>
        <taxon>Araneoidea</taxon>
        <taxon>Nephilidae</taxon>
        <taxon>Trichonephila</taxon>
    </lineage>
</organism>
<keyword evidence="5" id="KW-1185">Reference proteome</keyword>
<proteinExistence type="predicted"/>
<dbReference type="OrthoDB" id="10018191at2759"/>
<reference evidence="4" key="1">
    <citation type="submission" date="2020-07" db="EMBL/GenBank/DDBJ databases">
        <title>Multicomponent nature underlies the extraordinary mechanical properties of spider dragline silk.</title>
        <authorList>
            <person name="Kono N."/>
            <person name="Nakamura H."/>
            <person name="Mori M."/>
            <person name="Yoshida Y."/>
            <person name="Ohtoshi R."/>
            <person name="Malay A.D."/>
            <person name="Moran D.A.P."/>
            <person name="Tomita M."/>
            <person name="Numata K."/>
            <person name="Arakawa K."/>
        </authorList>
    </citation>
    <scope>NUCLEOTIDE SEQUENCE</scope>
</reference>
<comment type="caution">
    <text evidence="4">The sequence shown here is derived from an EMBL/GenBank/DDBJ whole genome shotgun (WGS) entry which is preliminary data.</text>
</comment>
<dbReference type="SUPFAM" id="SSF54060">
    <property type="entry name" value="His-Me finger endonucleases"/>
    <property type="match status" value="1"/>
</dbReference>
<dbReference type="PROSITE" id="PS50157">
    <property type="entry name" value="ZINC_FINGER_C2H2_2"/>
    <property type="match status" value="2"/>
</dbReference>
<feature type="domain" description="C2H2-type" evidence="3">
    <location>
        <begin position="43"/>
        <end position="71"/>
    </location>
</feature>
<evidence type="ECO:0000313" key="5">
    <source>
        <dbReference type="Proteomes" id="UP000887116"/>
    </source>
</evidence>